<feature type="domain" description="Integrase catalytic" evidence="1">
    <location>
        <begin position="95"/>
        <end position="215"/>
    </location>
</feature>
<dbReference type="GO" id="GO:0015074">
    <property type="term" value="P:DNA integration"/>
    <property type="evidence" value="ECO:0007669"/>
    <property type="project" value="InterPro"/>
</dbReference>
<accession>A0A3P7MFC6</accession>
<gene>
    <name evidence="2" type="ORF">DILT_LOCUS15135</name>
</gene>
<evidence type="ECO:0000259" key="1">
    <source>
        <dbReference type="PROSITE" id="PS50994"/>
    </source>
</evidence>
<dbReference type="SUPFAM" id="SSF53098">
    <property type="entry name" value="Ribonuclease H-like"/>
    <property type="match status" value="1"/>
</dbReference>
<dbReference type="Proteomes" id="UP000281553">
    <property type="component" value="Unassembled WGS sequence"/>
</dbReference>
<dbReference type="PANTHER" id="PTHR37984:SF15">
    <property type="entry name" value="INTEGRASE CATALYTIC DOMAIN-CONTAINING PROTEIN"/>
    <property type="match status" value="1"/>
</dbReference>
<dbReference type="GO" id="GO:0003676">
    <property type="term" value="F:nucleic acid binding"/>
    <property type="evidence" value="ECO:0007669"/>
    <property type="project" value="InterPro"/>
</dbReference>
<dbReference type="InterPro" id="IPR001584">
    <property type="entry name" value="Integrase_cat-core"/>
</dbReference>
<dbReference type="Pfam" id="PF00665">
    <property type="entry name" value="rve"/>
    <property type="match status" value="1"/>
</dbReference>
<dbReference type="OrthoDB" id="10062030at2759"/>
<dbReference type="EMBL" id="UYRU01077523">
    <property type="protein sequence ID" value="VDN28194.1"/>
    <property type="molecule type" value="Genomic_DNA"/>
</dbReference>
<dbReference type="Gene3D" id="1.10.340.70">
    <property type="match status" value="1"/>
</dbReference>
<keyword evidence="3" id="KW-1185">Reference proteome</keyword>
<dbReference type="InterPro" id="IPR050951">
    <property type="entry name" value="Retrovirus_Pol_polyprotein"/>
</dbReference>
<evidence type="ECO:0000313" key="2">
    <source>
        <dbReference type="EMBL" id="VDN28194.1"/>
    </source>
</evidence>
<dbReference type="InterPro" id="IPR012337">
    <property type="entry name" value="RNaseH-like_sf"/>
</dbReference>
<organism evidence="2 3">
    <name type="scientific">Dibothriocephalus latus</name>
    <name type="common">Fish tapeworm</name>
    <name type="synonym">Diphyllobothrium latum</name>
    <dbReference type="NCBI Taxonomy" id="60516"/>
    <lineage>
        <taxon>Eukaryota</taxon>
        <taxon>Metazoa</taxon>
        <taxon>Spiralia</taxon>
        <taxon>Lophotrochozoa</taxon>
        <taxon>Platyhelminthes</taxon>
        <taxon>Cestoda</taxon>
        <taxon>Eucestoda</taxon>
        <taxon>Diphyllobothriidea</taxon>
        <taxon>Diphyllobothriidae</taxon>
        <taxon>Dibothriocephalus</taxon>
    </lineage>
</organism>
<protein>
    <recommendedName>
        <fullName evidence="1">Integrase catalytic domain-containing protein</fullName>
    </recommendedName>
</protein>
<reference evidence="2 3" key="1">
    <citation type="submission" date="2018-11" db="EMBL/GenBank/DDBJ databases">
        <authorList>
            <consortium name="Pathogen Informatics"/>
        </authorList>
    </citation>
    <scope>NUCLEOTIDE SEQUENCE [LARGE SCALE GENOMIC DNA]</scope>
</reference>
<dbReference type="Gene3D" id="3.30.420.10">
    <property type="entry name" value="Ribonuclease H-like superfamily/Ribonuclease H"/>
    <property type="match status" value="1"/>
</dbReference>
<dbReference type="AlphaFoldDB" id="A0A3P7MFC6"/>
<proteinExistence type="predicted"/>
<evidence type="ECO:0000313" key="3">
    <source>
        <dbReference type="Proteomes" id="UP000281553"/>
    </source>
</evidence>
<dbReference type="PANTHER" id="PTHR37984">
    <property type="entry name" value="PROTEIN CBG26694"/>
    <property type="match status" value="1"/>
</dbReference>
<dbReference type="Pfam" id="PF17921">
    <property type="entry name" value="Integrase_H2C2"/>
    <property type="match status" value="1"/>
</dbReference>
<dbReference type="PROSITE" id="PS50994">
    <property type="entry name" value="INTEGRASE"/>
    <property type="match status" value="1"/>
</dbReference>
<sequence>MWPFLHLVDNILFFQHHPSLPQRQVVPRTLRHQLIRDTHEELAQCGQAKTLAAIRQRYWWPAQRADVVFFRQRCQTYAQIKDPVSRPRAPLEPMSSGFPNHCIGLDIIGPLFETTKKNCFILVVVDYFTKWCKAILLPDRESPTIAATLIDNWIARYGAPYVIHTDQGAGFESRLFRALCHLLGIAKTRSSPFHPAVNGQTERKNKTLISFLRSMVLERLSSPMSLGLRCHDPLFYFVYSPHYAFRARSSITF</sequence>
<name>A0A3P7MFC6_DIBLA</name>
<dbReference type="InterPro" id="IPR041588">
    <property type="entry name" value="Integrase_H2C2"/>
</dbReference>
<dbReference type="InterPro" id="IPR036397">
    <property type="entry name" value="RNaseH_sf"/>
</dbReference>